<evidence type="ECO:0000259" key="1">
    <source>
        <dbReference type="Pfam" id="PF00561"/>
    </source>
</evidence>
<name>A0A505D5I4_9ACTN</name>
<feature type="domain" description="AB hydrolase-1" evidence="1">
    <location>
        <begin position="18"/>
        <end position="243"/>
    </location>
</feature>
<dbReference type="Proteomes" id="UP000317378">
    <property type="component" value="Unassembled WGS sequence"/>
</dbReference>
<dbReference type="InterPro" id="IPR029058">
    <property type="entry name" value="AB_hydrolase_fold"/>
</dbReference>
<dbReference type="SUPFAM" id="SSF53474">
    <property type="entry name" value="alpha/beta-Hydrolases"/>
    <property type="match status" value="1"/>
</dbReference>
<keyword evidence="3" id="KW-1185">Reference proteome</keyword>
<accession>A0A505D5I4</accession>
<dbReference type="OrthoDB" id="9785847at2"/>
<dbReference type="PANTHER" id="PTHR43798">
    <property type="entry name" value="MONOACYLGLYCEROL LIPASE"/>
    <property type="match status" value="1"/>
</dbReference>
<reference evidence="2 3" key="1">
    <citation type="submission" date="2019-06" db="EMBL/GenBank/DDBJ databases">
        <title>Streptomyces sporangiiformans sp. nov., a novel actinomycete isolated from soil in Mount Song.</title>
        <authorList>
            <person name="Han L."/>
        </authorList>
    </citation>
    <scope>NUCLEOTIDE SEQUENCE [LARGE SCALE GENOMIC DNA]</scope>
    <source>
        <strain evidence="2 3">NEAU-SSA 1</strain>
    </source>
</reference>
<dbReference type="RefSeq" id="WP_119105243.1">
    <property type="nucleotide sequence ID" value="NZ_QXMJ01000314.1"/>
</dbReference>
<dbReference type="InterPro" id="IPR000639">
    <property type="entry name" value="Epox_hydrolase-like"/>
</dbReference>
<dbReference type="Gene3D" id="3.40.50.1820">
    <property type="entry name" value="alpha/beta hydrolase"/>
    <property type="match status" value="1"/>
</dbReference>
<dbReference type="InterPro" id="IPR050266">
    <property type="entry name" value="AB_hydrolase_sf"/>
</dbReference>
<evidence type="ECO:0000313" key="2">
    <source>
        <dbReference type="EMBL" id="TPQ16995.1"/>
    </source>
</evidence>
<comment type="caution">
    <text evidence="2">The sequence shown here is derived from an EMBL/GenBank/DDBJ whole genome shotgun (WGS) entry which is preliminary data.</text>
</comment>
<gene>
    <name evidence="2" type="ORF">FGD71_038735</name>
</gene>
<dbReference type="PRINTS" id="PR00111">
    <property type="entry name" value="ABHYDROLASE"/>
</dbReference>
<organism evidence="2 3">
    <name type="scientific">Streptomyces sporangiiformans</name>
    <dbReference type="NCBI Taxonomy" id="2315329"/>
    <lineage>
        <taxon>Bacteria</taxon>
        <taxon>Bacillati</taxon>
        <taxon>Actinomycetota</taxon>
        <taxon>Actinomycetes</taxon>
        <taxon>Kitasatosporales</taxon>
        <taxon>Streptomycetaceae</taxon>
        <taxon>Streptomyces</taxon>
    </lineage>
</organism>
<proteinExistence type="predicted"/>
<protein>
    <submittedName>
        <fullName evidence="2">Alpha/beta hydrolase</fullName>
    </submittedName>
</protein>
<dbReference type="AlphaFoldDB" id="A0A505D5I4"/>
<keyword evidence="2" id="KW-0378">Hydrolase</keyword>
<dbReference type="GO" id="GO:0016020">
    <property type="term" value="C:membrane"/>
    <property type="evidence" value="ECO:0007669"/>
    <property type="project" value="TreeGrafter"/>
</dbReference>
<dbReference type="EMBL" id="VCHX02000314">
    <property type="protein sequence ID" value="TPQ16995.1"/>
    <property type="molecule type" value="Genomic_DNA"/>
</dbReference>
<evidence type="ECO:0000313" key="3">
    <source>
        <dbReference type="Proteomes" id="UP000317378"/>
    </source>
</evidence>
<sequence>MISSPAPLHHTDHPGPAPAVLLVHGWGGDGDDWTPTLPYWRHRVIVPDLRGHGRSPRPAKGYGPRDFATDLAELLRRLDTGPVIAVGHSMGGQAVTALAVEHPDLVRALVVVDPAYGADEKQIAGVPAAQEQLRREGTAWAVRFVAGAFRPGAHDELRERQQRLMAAMDLDVLLRCRVGMYLAPDAFGSRPAARAYLARRDCPVLAVYSTQGAADFERGTLTHPASRVEVFDGCGHFLHEERPRDLVALVQEWSAALGQGLSDADPPDRP</sequence>
<dbReference type="PANTHER" id="PTHR43798:SF33">
    <property type="entry name" value="HYDROLASE, PUTATIVE (AFU_ORTHOLOGUE AFUA_2G14860)-RELATED"/>
    <property type="match status" value="1"/>
</dbReference>
<dbReference type="InterPro" id="IPR000073">
    <property type="entry name" value="AB_hydrolase_1"/>
</dbReference>
<dbReference type="GO" id="GO:0016787">
    <property type="term" value="F:hydrolase activity"/>
    <property type="evidence" value="ECO:0007669"/>
    <property type="project" value="UniProtKB-KW"/>
</dbReference>
<dbReference type="PRINTS" id="PR00412">
    <property type="entry name" value="EPOXHYDRLASE"/>
</dbReference>
<dbReference type="Pfam" id="PF00561">
    <property type="entry name" value="Abhydrolase_1"/>
    <property type="match status" value="1"/>
</dbReference>